<dbReference type="InParanoid" id="A0A1B4XHQ6"/>
<keyword evidence="9" id="KW-1185">Reference proteome</keyword>
<dbReference type="Pfam" id="PF24986">
    <property type="entry name" value="PRC_RimM"/>
    <property type="match status" value="1"/>
</dbReference>
<gene>
    <name evidence="5" type="primary">rimM</name>
    <name evidence="8" type="ORF">SCL_2034</name>
</gene>
<keyword evidence="2 5" id="KW-0690">Ribosome biogenesis</keyword>
<sequence>MTDPSRPDGLVHFGRITGLFGVQGWVKVFSHARPRETIIDYSPWLVKTAEGWREMVVEDGRAQGKGVVVKLAGVDDRDQASQLIGADIEIKFSQLPPPSKGEYYWAQLVGLEVVTLAGQSLGKVDHLVETGANDVLVVRNGKERWLPATASVIRQVDLEAGVIRVDWDADF</sequence>
<dbReference type="GO" id="GO:0043022">
    <property type="term" value="F:ribosome binding"/>
    <property type="evidence" value="ECO:0007669"/>
    <property type="project" value="InterPro"/>
</dbReference>
<dbReference type="Proteomes" id="UP000243180">
    <property type="component" value="Chromosome"/>
</dbReference>
<keyword evidence="1 5" id="KW-0963">Cytoplasm</keyword>
<dbReference type="SUPFAM" id="SSF50346">
    <property type="entry name" value="PRC-barrel domain"/>
    <property type="match status" value="1"/>
</dbReference>
<comment type="subcellular location">
    <subcellularLocation>
        <location evidence="5">Cytoplasm</location>
    </subcellularLocation>
</comment>
<dbReference type="RefSeq" id="WP_096361081.1">
    <property type="nucleotide sequence ID" value="NZ_AP014879.1"/>
</dbReference>
<dbReference type="GO" id="GO:0005840">
    <property type="term" value="C:ribosome"/>
    <property type="evidence" value="ECO:0007669"/>
    <property type="project" value="InterPro"/>
</dbReference>
<reference evidence="8 9" key="1">
    <citation type="submission" date="2015-05" db="EMBL/GenBank/DDBJ databases">
        <title>Complete genome sequence of a sulfur-oxidizing gammaproteobacterium strain HA5.</title>
        <authorList>
            <person name="Miura A."/>
            <person name="Kojima H."/>
            <person name="Fukui M."/>
        </authorList>
    </citation>
    <scope>NUCLEOTIDE SEQUENCE [LARGE SCALE GENOMIC DNA]</scope>
    <source>
        <strain evidence="8 9">HA5</strain>
    </source>
</reference>
<dbReference type="PANTHER" id="PTHR33692">
    <property type="entry name" value="RIBOSOME MATURATION FACTOR RIMM"/>
    <property type="match status" value="1"/>
</dbReference>
<evidence type="ECO:0000256" key="2">
    <source>
        <dbReference type="ARBA" id="ARBA00022517"/>
    </source>
</evidence>
<comment type="subunit">
    <text evidence="5">Binds ribosomal protein uS19.</text>
</comment>
<dbReference type="FunCoup" id="A0A1B4XHQ6">
    <property type="interactions" value="433"/>
</dbReference>
<comment type="function">
    <text evidence="5">An accessory protein needed during the final step in the assembly of 30S ribosomal subunit, possibly for assembly of the head region. Essential for efficient processing of 16S rRNA. May be needed both before and after RbfA during the maturation of 16S rRNA. It has affinity for free ribosomal 30S subunits but not for 70S ribosomes.</text>
</comment>
<evidence type="ECO:0000259" key="6">
    <source>
        <dbReference type="Pfam" id="PF01782"/>
    </source>
</evidence>
<evidence type="ECO:0000256" key="5">
    <source>
        <dbReference type="HAMAP-Rule" id="MF_00014"/>
    </source>
</evidence>
<dbReference type="Gene3D" id="2.30.30.240">
    <property type="entry name" value="PRC-barrel domain"/>
    <property type="match status" value="1"/>
</dbReference>
<dbReference type="PANTHER" id="PTHR33692:SF1">
    <property type="entry name" value="RIBOSOME MATURATION FACTOR RIMM"/>
    <property type="match status" value="1"/>
</dbReference>
<accession>A0A1B4XHQ6</accession>
<dbReference type="InterPro" id="IPR002676">
    <property type="entry name" value="RimM_N"/>
</dbReference>
<protein>
    <recommendedName>
        <fullName evidence="5">Ribosome maturation factor RimM</fullName>
    </recommendedName>
</protein>
<dbReference type="NCBIfam" id="TIGR02273">
    <property type="entry name" value="16S_RimM"/>
    <property type="match status" value="1"/>
</dbReference>
<dbReference type="InterPro" id="IPR009000">
    <property type="entry name" value="Transl_B-barrel_sf"/>
</dbReference>
<dbReference type="EMBL" id="AP014879">
    <property type="protein sequence ID" value="BAV34325.1"/>
    <property type="molecule type" value="Genomic_DNA"/>
</dbReference>
<evidence type="ECO:0000256" key="4">
    <source>
        <dbReference type="ARBA" id="ARBA00023186"/>
    </source>
</evidence>
<organism evidence="8 9">
    <name type="scientific">Sulfuricaulis limicola</name>
    <dbReference type="NCBI Taxonomy" id="1620215"/>
    <lineage>
        <taxon>Bacteria</taxon>
        <taxon>Pseudomonadati</taxon>
        <taxon>Pseudomonadota</taxon>
        <taxon>Gammaproteobacteria</taxon>
        <taxon>Acidiferrobacterales</taxon>
        <taxon>Acidiferrobacteraceae</taxon>
        <taxon>Sulfuricaulis</taxon>
    </lineage>
</organism>
<evidence type="ECO:0000256" key="3">
    <source>
        <dbReference type="ARBA" id="ARBA00022552"/>
    </source>
</evidence>
<dbReference type="GO" id="GO:0042274">
    <property type="term" value="P:ribosomal small subunit biogenesis"/>
    <property type="evidence" value="ECO:0007669"/>
    <property type="project" value="UniProtKB-UniRule"/>
</dbReference>
<dbReference type="AlphaFoldDB" id="A0A1B4XHQ6"/>
<dbReference type="OrthoDB" id="9783509at2"/>
<evidence type="ECO:0000313" key="8">
    <source>
        <dbReference type="EMBL" id="BAV34325.1"/>
    </source>
</evidence>
<evidence type="ECO:0000259" key="7">
    <source>
        <dbReference type="Pfam" id="PF24986"/>
    </source>
</evidence>
<dbReference type="InterPro" id="IPR011961">
    <property type="entry name" value="RimM"/>
</dbReference>
<dbReference type="SUPFAM" id="SSF50447">
    <property type="entry name" value="Translation proteins"/>
    <property type="match status" value="1"/>
</dbReference>
<keyword evidence="3 5" id="KW-0698">rRNA processing</keyword>
<comment type="domain">
    <text evidence="5">The PRC barrel domain binds ribosomal protein uS19.</text>
</comment>
<name>A0A1B4XHQ6_9GAMM</name>
<dbReference type="Pfam" id="PF01782">
    <property type="entry name" value="RimM"/>
    <property type="match status" value="1"/>
</dbReference>
<dbReference type="Gene3D" id="2.40.30.60">
    <property type="entry name" value="RimM"/>
    <property type="match status" value="1"/>
</dbReference>
<dbReference type="GO" id="GO:0005737">
    <property type="term" value="C:cytoplasm"/>
    <property type="evidence" value="ECO:0007669"/>
    <property type="project" value="UniProtKB-SubCell"/>
</dbReference>
<dbReference type="HAMAP" id="MF_00014">
    <property type="entry name" value="Ribosome_mat_RimM"/>
    <property type="match status" value="1"/>
</dbReference>
<keyword evidence="4 5" id="KW-0143">Chaperone</keyword>
<proteinExistence type="inferred from homology"/>
<dbReference type="KEGG" id="slim:SCL_2034"/>
<feature type="domain" description="RimM N-terminal" evidence="6">
    <location>
        <begin position="14"/>
        <end position="91"/>
    </location>
</feature>
<evidence type="ECO:0000256" key="1">
    <source>
        <dbReference type="ARBA" id="ARBA00022490"/>
    </source>
</evidence>
<dbReference type="InterPro" id="IPR036976">
    <property type="entry name" value="RimM_N_sf"/>
</dbReference>
<feature type="domain" description="Ribosome maturation factor RimM PRC barrel" evidence="7">
    <location>
        <begin position="105"/>
        <end position="168"/>
    </location>
</feature>
<dbReference type="InterPro" id="IPR056792">
    <property type="entry name" value="PRC_RimM"/>
</dbReference>
<dbReference type="InterPro" id="IPR011033">
    <property type="entry name" value="PRC_barrel-like_sf"/>
</dbReference>
<dbReference type="GO" id="GO:0006364">
    <property type="term" value="P:rRNA processing"/>
    <property type="evidence" value="ECO:0007669"/>
    <property type="project" value="UniProtKB-UniRule"/>
</dbReference>
<comment type="similarity">
    <text evidence="5">Belongs to the RimM family.</text>
</comment>
<evidence type="ECO:0000313" key="9">
    <source>
        <dbReference type="Proteomes" id="UP000243180"/>
    </source>
</evidence>